<evidence type="ECO:0000313" key="1">
    <source>
        <dbReference type="EMBL" id="HIS82668.1"/>
    </source>
</evidence>
<organism evidence="1 2">
    <name type="scientific">Candidatus Scatenecus faecavium</name>
    <dbReference type="NCBI Taxonomy" id="2840915"/>
    <lineage>
        <taxon>Bacteria</taxon>
        <taxon>Candidatus Scatenecus</taxon>
    </lineage>
</organism>
<dbReference type="InterPro" id="IPR007351">
    <property type="entry name" value="YjbR"/>
</dbReference>
<dbReference type="Pfam" id="PF04237">
    <property type="entry name" value="YjbR"/>
    <property type="match status" value="1"/>
</dbReference>
<reference evidence="1" key="1">
    <citation type="submission" date="2020-10" db="EMBL/GenBank/DDBJ databases">
        <authorList>
            <person name="Gilroy R."/>
        </authorList>
    </citation>
    <scope>NUCLEOTIDE SEQUENCE</scope>
    <source>
        <strain evidence="1">CHK152-2994</strain>
    </source>
</reference>
<comment type="caution">
    <text evidence="1">The sequence shown here is derived from an EMBL/GenBank/DDBJ whole genome shotgun (WGS) entry which is preliminary data.</text>
</comment>
<dbReference type="GO" id="GO:0003677">
    <property type="term" value="F:DNA binding"/>
    <property type="evidence" value="ECO:0007669"/>
    <property type="project" value="UniProtKB-KW"/>
</dbReference>
<dbReference type="PANTHER" id="PTHR35145">
    <property type="entry name" value="CYTOPLASMIC PROTEIN-RELATED"/>
    <property type="match status" value="1"/>
</dbReference>
<evidence type="ECO:0000313" key="2">
    <source>
        <dbReference type="Proteomes" id="UP000824139"/>
    </source>
</evidence>
<reference evidence="1" key="2">
    <citation type="journal article" date="2021" name="PeerJ">
        <title>Extensive microbial diversity within the chicken gut microbiome revealed by metagenomics and culture.</title>
        <authorList>
            <person name="Gilroy R."/>
            <person name="Ravi A."/>
            <person name="Getino M."/>
            <person name="Pursley I."/>
            <person name="Horton D.L."/>
            <person name="Alikhan N.F."/>
            <person name="Baker D."/>
            <person name="Gharbi K."/>
            <person name="Hall N."/>
            <person name="Watson M."/>
            <person name="Adriaenssens E.M."/>
            <person name="Foster-Nyarko E."/>
            <person name="Jarju S."/>
            <person name="Secka A."/>
            <person name="Antonio M."/>
            <person name="Oren A."/>
            <person name="Chaudhuri R.R."/>
            <person name="La Ragione R."/>
            <person name="Hildebrand F."/>
            <person name="Pallen M.J."/>
        </authorList>
    </citation>
    <scope>NUCLEOTIDE SEQUENCE</scope>
    <source>
        <strain evidence="1">CHK152-2994</strain>
    </source>
</reference>
<sequence>MNKKKLIETCLISEDAIETYPFKGKTYEDYAVIRHESNGKWFALVFFLEKTLFVNLKCSPIDASVLREMYSFITPAWHMNKKHWIKIDVNKAPKELLVNLIKTSFDLTAK</sequence>
<name>A0A9D1FVG2_9BACT</name>
<gene>
    <name evidence="1" type="ORF">IAD41_03580</name>
</gene>
<protein>
    <submittedName>
        <fullName evidence="1">MmcQ/YjbR family DNA-binding protein</fullName>
    </submittedName>
</protein>
<dbReference type="InterPro" id="IPR058532">
    <property type="entry name" value="YjbR/MT2646/Rv2570-like"/>
</dbReference>
<dbReference type="InterPro" id="IPR038056">
    <property type="entry name" value="YjbR-like_sf"/>
</dbReference>
<dbReference type="EMBL" id="DVJO01000078">
    <property type="protein sequence ID" value="HIS82668.1"/>
    <property type="molecule type" value="Genomic_DNA"/>
</dbReference>
<dbReference type="PANTHER" id="PTHR35145:SF1">
    <property type="entry name" value="CYTOPLASMIC PROTEIN"/>
    <property type="match status" value="1"/>
</dbReference>
<dbReference type="AlphaFoldDB" id="A0A9D1FVG2"/>
<dbReference type="Gene3D" id="3.90.1150.30">
    <property type="match status" value="1"/>
</dbReference>
<dbReference type="SUPFAM" id="SSF142906">
    <property type="entry name" value="YjbR-like"/>
    <property type="match status" value="1"/>
</dbReference>
<proteinExistence type="predicted"/>
<dbReference type="Proteomes" id="UP000824139">
    <property type="component" value="Unassembled WGS sequence"/>
</dbReference>
<keyword evidence="1" id="KW-0238">DNA-binding</keyword>
<accession>A0A9D1FVG2</accession>